<sequence length="202" mass="22549">MASVKLASLVIRTLAKPISNQIKHQSQEHPRFRQLCVDLAQWSYRSEYRLRTSLLGESPKAIKPLSEAKAIQNGANMLAEGFLFAVAATLVLAETWRSSRSTSKRRDAIDDNIEELQAKVAELEQKLTESNKVAEVQWEELRTREDEVTRILDRVVYIGLRGGWSSLHEDALRMSQAASAGPSSELYPLTTASPSPIEKKGS</sequence>
<gene>
    <name evidence="5" type="ORF">M407DRAFT_183955</name>
</gene>
<proteinExistence type="inferred from homology"/>
<dbReference type="HOGENOM" id="CLU_074707_3_0_1"/>
<reference evidence="5 6" key="1">
    <citation type="submission" date="2014-04" db="EMBL/GenBank/DDBJ databases">
        <authorList>
            <consortium name="DOE Joint Genome Institute"/>
            <person name="Kuo A."/>
            <person name="Girlanda M."/>
            <person name="Perotto S."/>
            <person name="Kohler A."/>
            <person name="Nagy L.G."/>
            <person name="Floudas D."/>
            <person name="Copeland A."/>
            <person name="Barry K.W."/>
            <person name="Cichocki N."/>
            <person name="Veneault-Fourrey C."/>
            <person name="LaButti K."/>
            <person name="Lindquist E.A."/>
            <person name="Lipzen A."/>
            <person name="Lundell T."/>
            <person name="Morin E."/>
            <person name="Murat C."/>
            <person name="Sun H."/>
            <person name="Tunlid A."/>
            <person name="Henrissat B."/>
            <person name="Grigoriev I.V."/>
            <person name="Hibbett D.S."/>
            <person name="Martin F."/>
            <person name="Nordberg H.P."/>
            <person name="Cantor M.N."/>
            <person name="Hua S.X."/>
        </authorList>
    </citation>
    <scope>NUCLEOTIDE SEQUENCE [LARGE SCALE GENOMIC DNA]</scope>
    <source>
        <strain evidence="5 6">MUT 4182</strain>
    </source>
</reference>
<dbReference type="Proteomes" id="UP000054248">
    <property type="component" value="Unassembled WGS sequence"/>
</dbReference>
<accession>A0A0C3QC06</accession>
<protein>
    <recommendedName>
        <fullName evidence="7">OPA3-domain-containing protein</fullName>
    </recommendedName>
</protein>
<evidence type="ECO:0000256" key="1">
    <source>
        <dbReference type="ARBA" id="ARBA00007584"/>
    </source>
</evidence>
<name>A0A0C3QC06_9AGAM</name>
<dbReference type="EMBL" id="KN822998">
    <property type="protein sequence ID" value="KIO28150.1"/>
    <property type="molecule type" value="Genomic_DNA"/>
</dbReference>
<reference evidence="6" key="2">
    <citation type="submission" date="2015-01" db="EMBL/GenBank/DDBJ databases">
        <title>Evolutionary Origins and Diversification of the Mycorrhizal Mutualists.</title>
        <authorList>
            <consortium name="DOE Joint Genome Institute"/>
            <consortium name="Mycorrhizal Genomics Consortium"/>
            <person name="Kohler A."/>
            <person name="Kuo A."/>
            <person name="Nagy L.G."/>
            <person name="Floudas D."/>
            <person name="Copeland A."/>
            <person name="Barry K.W."/>
            <person name="Cichocki N."/>
            <person name="Veneault-Fourrey C."/>
            <person name="LaButti K."/>
            <person name="Lindquist E.A."/>
            <person name="Lipzen A."/>
            <person name="Lundell T."/>
            <person name="Morin E."/>
            <person name="Murat C."/>
            <person name="Riley R."/>
            <person name="Ohm R."/>
            <person name="Sun H."/>
            <person name="Tunlid A."/>
            <person name="Henrissat B."/>
            <person name="Grigoriev I.V."/>
            <person name="Hibbett D.S."/>
            <person name="Martin F."/>
        </authorList>
    </citation>
    <scope>NUCLEOTIDE SEQUENCE [LARGE SCALE GENOMIC DNA]</scope>
    <source>
        <strain evidence="6">MUT 4182</strain>
    </source>
</reference>
<dbReference type="GO" id="GO:0005739">
    <property type="term" value="C:mitochondrion"/>
    <property type="evidence" value="ECO:0007669"/>
    <property type="project" value="TreeGrafter"/>
</dbReference>
<keyword evidence="2 3" id="KW-0175">Coiled coil</keyword>
<feature type="coiled-coil region" evidence="3">
    <location>
        <begin position="106"/>
        <end position="133"/>
    </location>
</feature>
<evidence type="ECO:0000256" key="2">
    <source>
        <dbReference type="ARBA" id="ARBA00023054"/>
    </source>
</evidence>
<comment type="similarity">
    <text evidence="1">Belongs to the OPA3 family.</text>
</comment>
<dbReference type="PANTHER" id="PTHR12499:SF0">
    <property type="entry name" value="OPTIC ATROPHY 3 PROTEIN"/>
    <property type="match status" value="1"/>
</dbReference>
<feature type="region of interest" description="Disordered" evidence="4">
    <location>
        <begin position="178"/>
        <end position="202"/>
    </location>
</feature>
<dbReference type="InterPro" id="IPR010754">
    <property type="entry name" value="OPA3-like"/>
</dbReference>
<evidence type="ECO:0000313" key="5">
    <source>
        <dbReference type="EMBL" id="KIO28150.1"/>
    </source>
</evidence>
<dbReference type="Pfam" id="PF07047">
    <property type="entry name" value="OPA3"/>
    <property type="match status" value="1"/>
</dbReference>
<keyword evidence="6" id="KW-1185">Reference proteome</keyword>
<organism evidence="5 6">
    <name type="scientific">Tulasnella calospora MUT 4182</name>
    <dbReference type="NCBI Taxonomy" id="1051891"/>
    <lineage>
        <taxon>Eukaryota</taxon>
        <taxon>Fungi</taxon>
        <taxon>Dikarya</taxon>
        <taxon>Basidiomycota</taxon>
        <taxon>Agaricomycotina</taxon>
        <taxon>Agaricomycetes</taxon>
        <taxon>Cantharellales</taxon>
        <taxon>Tulasnellaceae</taxon>
        <taxon>Tulasnella</taxon>
    </lineage>
</organism>
<evidence type="ECO:0000256" key="4">
    <source>
        <dbReference type="SAM" id="MobiDB-lite"/>
    </source>
</evidence>
<dbReference type="STRING" id="1051891.A0A0C3QC06"/>
<dbReference type="PANTHER" id="PTHR12499">
    <property type="entry name" value="OPTIC ATROPHY 3 PROTEIN OPA3"/>
    <property type="match status" value="1"/>
</dbReference>
<dbReference type="OrthoDB" id="2129069at2759"/>
<evidence type="ECO:0000313" key="6">
    <source>
        <dbReference type="Proteomes" id="UP000054248"/>
    </source>
</evidence>
<dbReference type="GO" id="GO:0019216">
    <property type="term" value="P:regulation of lipid metabolic process"/>
    <property type="evidence" value="ECO:0007669"/>
    <property type="project" value="TreeGrafter"/>
</dbReference>
<evidence type="ECO:0008006" key="7">
    <source>
        <dbReference type="Google" id="ProtNLM"/>
    </source>
</evidence>
<dbReference type="AlphaFoldDB" id="A0A0C3QC06"/>
<evidence type="ECO:0000256" key="3">
    <source>
        <dbReference type="SAM" id="Coils"/>
    </source>
</evidence>